<dbReference type="EMBL" id="WJBH02000005">
    <property type="protein sequence ID" value="KAI9557953.1"/>
    <property type="molecule type" value="Genomic_DNA"/>
</dbReference>
<evidence type="ECO:0000313" key="14">
    <source>
        <dbReference type="Proteomes" id="UP000820818"/>
    </source>
</evidence>
<dbReference type="Proteomes" id="UP000820818">
    <property type="component" value="Linkage Group LG5"/>
</dbReference>
<proteinExistence type="inferred from homology"/>
<dbReference type="GO" id="GO:0045504">
    <property type="term" value="F:dynein heavy chain binding"/>
    <property type="evidence" value="ECO:0007669"/>
    <property type="project" value="TreeGrafter"/>
</dbReference>
<keyword evidence="7 11" id="KW-0067">ATP-binding</keyword>
<protein>
    <recommendedName>
        <fullName evidence="11">Dynein light intermediate chain</fullName>
    </recommendedName>
</protein>
<dbReference type="PANTHER" id="PTHR12688">
    <property type="entry name" value="DYNEIN LIGHT INTERMEDIATE CHAIN"/>
    <property type="match status" value="1"/>
</dbReference>
<feature type="region of interest" description="Disordered" evidence="12">
    <location>
        <begin position="328"/>
        <end position="349"/>
    </location>
</feature>
<feature type="compositionally biased region" description="Polar residues" evidence="12">
    <location>
        <begin position="523"/>
        <end position="534"/>
    </location>
</feature>
<dbReference type="Gene3D" id="3.40.50.300">
    <property type="entry name" value="P-loop containing nucleotide triphosphate hydrolases"/>
    <property type="match status" value="1"/>
</dbReference>
<evidence type="ECO:0000256" key="1">
    <source>
        <dbReference type="ARBA" id="ARBA00004245"/>
    </source>
</evidence>
<dbReference type="GO" id="GO:0000226">
    <property type="term" value="P:microtubule cytoskeleton organization"/>
    <property type="evidence" value="ECO:0007669"/>
    <property type="project" value="TreeGrafter"/>
</dbReference>
<dbReference type="GO" id="GO:0005868">
    <property type="term" value="C:cytoplasmic dynein complex"/>
    <property type="evidence" value="ECO:0007669"/>
    <property type="project" value="UniProtKB-UniRule"/>
</dbReference>
<feature type="region of interest" description="Disordered" evidence="12">
    <location>
        <begin position="1"/>
        <end position="25"/>
    </location>
</feature>
<dbReference type="GO" id="GO:0007018">
    <property type="term" value="P:microtubule-based movement"/>
    <property type="evidence" value="ECO:0007669"/>
    <property type="project" value="InterPro"/>
</dbReference>
<organism evidence="13 14">
    <name type="scientific">Daphnia sinensis</name>
    <dbReference type="NCBI Taxonomy" id="1820382"/>
    <lineage>
        <taxon>Eukaryota</taxon>
        <taxon>Metazoa</taxon>
        <taxon>Ecdysozoa</taxon>
        <taxon>Arthropoda</taxon>
        <taxon>Crustacea</taxon>
        <taxon>Branchiopoda</taxon>
        <taxon>Diplostraca</taxon>
        <taxon>Cladocera</taxon>
        <taxon>Anomopoda</taxon>
        <taxon>Daphniidae</taxon>
        <taxon>Daphnia</taxon>
        <taxon>Daphnia similis group</taxon>
    </lineage>
</organism>
<keyword evidence="6 11" id="KW-0547">Nucleotide-binding</keyword>
<keyword evidence="8 11" id="KW-0243">Dynein</keyword>
<evidence type="ECO:0000313" key="13">
    <source>
        <dbReference type="EMBL" id="KAI9557953.1"/>
    </source>
</evidence>
<evidence type="ECO:0000256" key="9">
    <source>
        <dbReference type="ARBA" id="ARBA00023175"/>
    </source>
</evidence>
<dbReference type="GO" id="GO:0005813">
    <property type="term" value="C:centrosome"/>
    <property type="evidence" value="ECO:0007669"/>
    <property type="project" value="TreeGrafter"/>
</dbReference>
<dbReference type="Pfam" id="PF05783">
    <property type="entry name" value="DLIC"/>
    <property type="match status" value="1"/>
</dbReference>
<feature type="region of interest" description="Disordered" evidence="12">
    <location>
        <begin position="451"/>
        <end position="534"/>
    </location>
</feature>
<evidence type="ECO:0000256" key="3">
    <source>
        <dbReference type="ARBA" id="ARBA00022448"/>
    </source>
</evidence>
<feature type="region of interest" description="Disordered" evidence="12">
    <location>
        <begin position="369"/>
        <end position="434"/>
    </location>
</feature>
<gene>
    <name evidence="13" type="ORF">GHT06_014705</name>
</gene>
<evidence type="ECO:0000256" key="11">
    <source>
        <dbReference type="RuleBase" id="RU366047"/>
    </source>
</evidence>
<keyword evidence="5 11" id="KW-0493">Microtubule</keyword>
<comment type="function">
    <text evidence="11">Acts as one of several non-catalytic accessory components of the cytoplasmic dynein 1 complex that are thought to be involved in linking dynein to cargos and to adapter proteins that regulate dynein function. Cytoplasmic dynein 1 acts as a motor for the intracellular retrograde motility of vesicles and organelles along microtubules. May play a role in binding dynein to membranous organelles or chromosomes.</text>
</comment>
<evidence type="ECO:0000256" key="4">
    <source>
        <dbReference type="ARBA" id="ARBA00022490"/>
    </source>
</evidence>
<name>A0AAD5PU48_9CRUS</name>
<sequence>MATASDRSRAAAQMKDEKKDGNEKENIWASVLSEVQLKGTNKLSPNQQVVVIGDRESGKTTLVAKLQGNVDPKKGSGLEYAYIDVRDEYRDDHTHLAVWLLDGDASHSHLLRYALTEETYSSTLMMLTVSMTTPWAMLDQLQEWASLLQDHIDKLPFSAEAIREYQHKYVRRWQEYVEPGDELETAQLRRTSRHVDGEEEGMDHLLPLPEGVLTRNLGLDIVVVVTKTDYMATLEKDLDYKEEHFDFIQQHLRKFCLQYGAALFYTSVKEDKNCDLLYKYLVHRIYGLVFPTPALVVEKDAVFIPAGWDNDKKIAILYENLQSMKPDDDYSDVISRPTTRKPAPREAELHAEDEQNFLSRLLQQLQQQQPAPVGISGAVNGSTASPAPAGTGVNSPSAGTPIRGGIQVQKPVDRRSSSSAVPNQMDPIKTGITGTSEGVLANFFNSLLKKSSSTTPPAGMLQTGDRVSVSNSGAPASGNEGSSVPGSPDKLNLVNRPGEVAAELDRLAQSASSRLNPIPPVPVSTNVDNSSSEC</sequence>
<dbReference type="AlphaFoldDB" id="A0AAD5PU48"/>
<comment type="caution">
    <text evidence="13">The sequence shown here is derived from an EMBL/GenBank/DDBJ whole genome shotgun (WGS) entry which is preliminary data.</text>
</comment>
<evidence type="ECO:0000256" key="7">
    <source>
        <dbReference type="ARBA" id="ARBA00022840"/>
    </source>
</evidence>
<dbReference type="InterPro" id="IPR022780">
    <property type="entry name" value="Dynein_light_int_chain"/>
</dbReference>
<keyword evidence="14" id="KW-1185">Reference proteome</keyword>
<evidence type="ECO:0000256" key="5">
    <source>
        <dbReference type="ARBA" id="ARBA00022701"/>
    </source>
</evidence>
<comment type="similarity">
    <text evidence="2 11">Belongs to the dynein light intermediate chain family.</text>
</comment>
<dbReference type="SUPFAM" id="SSF52540">
    <property type="entry name" value="P-loop containing nucleoside triphosphate hydrolases"/>
    <property type="match status" value="1"/>
</dbReference>
<evidence type="ECO:0000256" key="2">
    <source>
        <dbReference type="ARBA" id="ARBA00006831"/>
    </source>
</evidence>
<keyword evidence="10 11" id="KW-0206">Cytoskeleton</keyword>
<evidence type="ECO:0000256" key="12">
    <source>
        <dbReference type="SAM" id="MobiDB-lite"/>
    </source>
</evidence>
<feature type="compositionally biased region" description="Polar residues" evidence="12">
    <location>
        <begin position="468"/>
        <end position="485"/>
    </location>
</feature>
<evidence type="ECO:0000256" key="6">
    <source>
        <dbReference type="ARBA" id="ARBA00022741"/>
    </source>
</evidence>
<keyword evidence="4 11" id="KW-0963">Cytoplasm</keyword>
<keyword evidence="9 11" id="KW-0505">Motor protein</keyword>
<keyword evidence="3 11" id="KW-0813">Transport</keyword>
<comment type="subcellular location">
    <subcellularLocation>
        <location evidence="1 11">Cytoplasm</location>
        <location evidence="1 11">Cytoskeleton</location>
    </subcellularLocation>
</comment>
<dbReference type="GO" id="GO:0005874">
    <property type="term" value="C:microtubule"/>
    <property type="evidence" value="ECO:0007669"/>
    <property type="project" value="UniProtKB-KW"/>
</dbReference>
<evidence type="ECO:0000256" key="10">
    <source>
        <dbReference type="ARBA" id="ARBA00023212"/>
    </source>
</evidence>
<dbReference type="InterPro" id="IPR008467">
    <property type="entry name" value="Dynein1_light_intermed_chain"/>
</dbReference>
<comment type="subunit">
    <text evidence="11">Homodimer. The cytoplasmic dynein 1 complex consists of two catalytic heavy chains (HCs) and a number of non-catalytic subunits presented by intermediate chains (ICs).</text>
</comment>
<reference evidence="13 14" key="1">
    <citation type="submission" date="2022-05" db="EMBL/GenBank/DDBJ databases">
        <title>A multi-omics perspective on studying reproductive biology in Daphnia sinensis.</title>
        <authorList>
            <person name="Jia J."/>
        </authorList>
    </citation>
    <scope>NUCLEOTIDE SEQUENCE [LARGE SCALE GENOMIC DNA]</scope>
    <source>
        <strain evidence="13 14">WSL</strain>
    </source>
</reference>
<dbReference type="GO" id="GO:0005524">
    <property type="term" value="F:ATP binding"/>
    <property type="evidence" value="ECO:0007669"/>
    <property type="project" value="UniProtKB-KW"/>
</dbReference>
<evidence type="ECO:0000256" key="8">
    <source>
        <dbReference type="ARBA" id="ARBA00023017"/>
    </source>
</evidence>
<accession>A0AAD5PU48</accession>
<dbReference type="InterPro" id="IPR027417">
    <property type="entry name" value="P-loop_NTPase"/>
</dbReference>
<dbReference type="PANTHER" id="PTHR12688:SF0">
    <property type="entry name" value="DYNEIN LIGHT INTERMEDIATE CHAIN"/>
    <property type="match status" value="1"/>
</dbReference>